<keyword evidence="5" id="KW-1185">Reference proteome</keyword>
<evidence type="ECO:0000256" key="1">
    <source>
        <dbReference type="SAM" id="Phobius"/>
    </source>
</evidence>
<evidence type="ECO:0000313" key="4">
    <source>
        <dbReference type="Proteomes" id="UP000534001"/>
    </source>
</evidence>
<name>A0A6V7R034_9STAP</name>
<proteinExistence type="predicted"/>
<dbReference type="Proteomes" id="UP000534001">
    <property type="component" value="Unassembled WGS sequence"/>
</dbReference>
<keyword evidence="1" id="KW-0812">Transmembrane</keyword>
<dbReference type="EMBL" id="CAJEWA010000003">
    <property type="protein sequence ID" value="CAD2070525.1"/>
    <property type="molecule type" value="Genomic_DNA"/>
</dbReference>
<reference evidence="3 5" key="2">
    <citation type="submission" date="2020-08" db="EMBL/GenBank/DDBJ databases">
        <title>Genomic Encyclopedia of Type Strains, Phase IV (KMG-IV): sequencing the most valuable type-strain genomes for metagenomic binning, comparative biology and taxonomic classification.</title>
        <authorList>
            <person name="Goeker M."/>
        </authorList>
    </citation>
    <scope>NUCLEOTIDE SEQUENCE [LARGE SCALE GENOMIC DNA]</scope>
    <source>
        <strain evidence="3 5">DSM 22419</strain>
    </source>
</reference>
<reference evidence="2 4" key="1">
    <citation type="submission" date="2020-07" db="EMBL/GenBank/DDBJ databases">
        <authorList>
            <person name="Criscuolo A."/>
        </authorList>
    </citation>
    <scope>NUCLEOTIDE SEQUENCE [LARGE SCALE GENOMIC DNA]</scope>
    <source>
        <strain evidence="2">CIP111751</strain>
    </source>
</reference>
<dbReference type="Proteomes" id="UP000545588">
    <property type="component" value="Unassembled WGS sequence"/>
</dbReference>
<dbReference type="EMBL" id="JACHFF010000007">
    <property type="protein sequence ID" value="MBB6424302.1"/>
    <property type="molecule type" value="Genomic_DNA"/>
</dbReference>
<keyword evidence="1" id="KW-1133">Transmembrane helix</keyword>
<evidence type="ECO:0000313" key="2">
    <source>
        <dbReference type="EMBL" id="CAD2070525.1"/>
    </source>
</evidence>
<gene>
    <name evidence="3" type="ORF">HNR41_002291</name>
    <name evidence="2" type="ORF">JEOCOQ751_00008</name>
</gene>
<comment type="caution">
    <text evidence="2">The sequence shown here is derived from an EMBL/GenBank/DDBJ whole genome shotgun (WGS) entry which is preliminary data.</text>
</comment>
<protein>
    <submittedName>
        <fullName evidence="2">Uncharacterized protein</fullName>
    </submittedName>
</protein>
<feature type="transmembrane region" description="Helical" evidence="1">
    <location>
        <begin position="68"/>
        <end position="91"/>
    </location>
</feature>
<evidence type="ECO:0000313" key="5">
    <source>
        <dbReference type="Proteomes" id="UP000545588"/>
    </source>
</evidence>
<organism evidence="2 4">
    <name type="scientific">Jeotgalicoccus coquinae</name>
    <dbReference type="NCBI Taxonomy" id="709509"/>
    <lineage>
        <taxon>Bacteria</taxon>
        <taxon>Bacillati</taxon>
        <taxon>Bacillota</taxon>
        <taxon>Bacilli</taxon>
        <taxon>Bacillales</taxon>
        <taxon>Staphylococcaceae</taxon>
        <taxon>Jeotgalicoccus</taxon>
    </lineage>
</organism>
<keyword evidence="1" id="KW-0472">Membrane</keyword>
<accession>A0A6V7R034</accession>
<dbReference type="RefSeq" id="WP_184284744.1">
    <property type="nucleotide sequence ID" value="NZ_BMCO01000008.1"/>
</dbReference>
<feature type="transmembrane region" description="Helical" evidence="1">
    <location>
        <begin position="33"/>
        <end position="56"/>
    </location>
</feature>
<sequence>MFAILLLIIIVGFMIYKKGRGDSFVDWIRSLDVVVRIGIFSGILGIMFNLTASLFMSGDPYSEPSFPMAFLSAIGALLIIVSYLCFIYIFIRFLYYLLFGNNN</sequence>
<evidence type="ECO:0000313" key="3">
    <source>
        <dbReference type="EMBL" id="MBB6424302.1"/>
    </source>
</evidence>
<dbReference type="AlphaFoldDB" id="A0A6V7R034"/>